<feature type="compositionally biased region" description="Basic and acidic residues" evidence="6">
    <location>
        <begin position="1546"/>
        <end position="1591"/>
    </location>
</feature>
<keyword evidence="3" id="KW-0964">Secreted</keyword>
<evidence type="ECO:0000313" key="12">
    <source>
        <dbReference type="EMBL" id="MEX3745220.1"/>
    </source>
</evidence>
<feature type="chain" id="PRO_5045375512" evidence="8">
    <location>
        <begin position="30"/>
        <end position="1767"/>
    </location>
</feature>
<name>A0ABV3VWF4_9BACI</name>
<dbReference type="Pfam" id="PF17802">
    <property type="entry name" value="SpaA"/>
    <property type="match status" value="1"/>
</dbReference>
<dbReference type="PANTHER" id="PTHR36721">
    <property type="entry name" value="PROLINE-RICH FAMILY PROTEIN"/>
    <property type="match status" value="1"/>
</dbReference>
<evidence type="ECO:0000259" key="9">
    <source>
        <dbReference type="Pfam" id="PF00746"/>
    </source>
</evidence>
<dbReference type="NCBIfam" id="TIGR01167">
    <property type="entry name" value="LPXTG_anchor"/>
    <property type="match status" value="1"/>
</dbReference>
<feature type="compositionally biased region" description="Low complexity" evidence="6">
    <location>
        <begin position="37"/>
        <end position="64"/>
    </location>
</feature>
<keyword evidence="2" id="KW-0134">Cell wall</keyword>
<evidence type="ECO:0000256" key="5">
    <source>
        <dbReference type="ARBA" id="ARBA00023088"/>
    </source>
</evidence>
<comment type="subcellular location">
    <subcellularLocation>
        <location evidence="1">Secreted</location>
        <location evidence="1">Cell wall</location>
        <topology evidence="1">Peptidoglycan-anchor</topology>
    </subcellularLocation>
</comment>
<evidence type="ECO:0000256" key="2">
    <source>
        <dbReference type="ARBA" id="ARBA00022512"/>
    </source>
</evidence>
<evidence type="ECO:0000313" key="13">
    <source>
        <dbReference type="Proteomes" id="UP001558534"/>
    </source>
</evidence>
<dbReference type="Pfam" id="PF00746">
    <property type="entry name" value="Gram_pos_anchor"/>
    <property type="match status" value="1"/>
</dbReference>
<organism evidence="12 13">
    <name type="scientific">Lysinibacillus xylanilyticus</name>
    <dbReference type="NCBI Taxonomy" id="582475"/>
    <lineage>
        <taxon>Bacteria</taxon>
        <taxon>Bacillati</taxon>
        <taxon>Bacillota</taxon>
        <taxon>Bacilli</taxon>
        <taxon>Bacillales</taxon>
        <taxon>Bacillaceae</taxon>
        <taxon>Lysinibacillus</taxon>
    </lineage>
</organism>
<comment type="caution">
    <text evidence="12">The sequence shown here is derived from an EMBL/GenBank/DDBJ whole genome shotgun (WGS) entry which is preliminary data.</text>
</comment>
<keyword evidence="4 8" id="KW-0732">Signal</keyword>
<reference evidence="12 13" key="1">
    <citation type="submission" date="2024-07" db="EMBL/GenBank/DDBJ databases">
        <title>Characterization of a bacterium isolated from hydrolysated instant sea cucumber by whole-genome sequencing and metabolomics.</title>
        <authorList>
            <person name="Luo X."/>
            <person name="Zhang Z."/>
            <person name="Zheng Z."/>
            <person name="Zhang W."/>
            <person name="Ming T."/>
            <person name="Jiao L."/>
            <person name="Su X."/>
            <person name="Kong F."/>
            <person name="Xu J."/>
        </authorList>
    </citation>
    <scope>NUCLEOTIDE SEQUENCE [LARGE SCALE GENOMIC DNA]</scope>
    <source>
        <strain evidence="12 13">XL-2024</strain>
    </source>
</reference>
<feature type="compositionally biased region" description="Low complexity" evidence="6">
    <location>
        <begin position="1638"/>
        <end position="1656"/>
    </location>
</feature>
<feature type="region of interest" description="Disordered" evidence="6">
    <location>
        <begin position="37"/>
        <end position="159"/>
    </location>
</feature>
<protein>
    <submittedName>
        <fullName evidence="12">Collagen binding domain-containing protein</fullName>
    </submittedName>
</protein>
<evidence type="ECO:0000259" key="11">
    <source>
        <dbReference type="Pfam" id="PF17802"/>
    </source>
</evidence>
<dbReference type="Gene3D" id="2.60.40.10">
    <property type="entry name" value="Immunoglobulins"/>
    <property type="match status" value="1"/>
</dbReference>
<gene>
    <name evidence="12" type="ORF">AB1300_08735</name>
</gene>
<evidence type="ECO:0000259" key="10">
    <source>
        <dbReference type="Pfam" id="PF05737"/>
    </source>
</evidence>
<accession>A0ABV3VWF4</accession>
<dbReference type="RefSeq" id="WP_368636124.1">
    <property type="nucleotide sequence ID" value="NZ_JBFRHK010000004.1"/>
</dbReference>
<dbReference type="InterPro" id="IPR041033">
    <property type="entry name" value="SpaA_PFL_dom_1"/>
</dbReference>
<dbReference type="InterPro" id="IPR013783">
    <property type="entry name" value="Ig-like_fold"/>
</dbReference>
<dbReference type="EMBL" id="JBFRHK010000004">
    <property type="protein sequence ID" value="MEX3745220.1"/>
    <property type="molecule type" value="Genomic_DNA"/>
</dbReference>
<dbReference type="Proteomes" id="UP001558534">
    <property type="component" value="Unassembled WGS sequence"/>
</dbReference>
<keyword evidence="7" id="KW-0472">Membrane</keyword>
<evidence type="ECO:0000256" key="8">
    <source>
        <dbReference type="SAM" id="SignalP"/>
    </source>
</evidence>
<sequence length="1767" mass="191537">MKKLKQLNIAIILLLLVFQTVLSPISVFAAEGELPAVETGTDTGTSTSSTGEVVPPVTPPTETGGDAGTGSTGEVIPPVTPPAETGEDAGTDSTGEAVPPVTPPAETGGDNGTGSVDEVSPPVEAGKEEGTNPGSGNEVKDPSGDMPDETTPPKYDSTMPVDVIKNVEFTVDGTKVSPNESINVTNGQSAEFKFHLELAAGHNYGPGTTLTYTLPAIFEGISFPNGTSYGEVGTISKNGNDIVITFNDELRDDLGAGVALEPDAYFMVEANFLNGNTNWEETISLPGTENIKLNFQPLNNGTPVTKSGEADSGALNSKYINWTVDVNTNLGVNEASGTTDFVDTLIEGAHTFNQDSVKITKFNVFPDGTVTDSSDIVLAKPIFDKDDNNKDRMTIKLPNEKYTAYRITYQTEVGDPGNVKSDTLKNKATYNGESVTIPVTVEFGDPLAKTHTGPTANDLTTTWKINYNFNKRNISSKNAVLTDVWSDTQELDGDVKVFMENGAPADITYKVDTIENGFKLSFDADVTKPYVIKYKTKPKANVFPTEDYTVTNTVTRSDMTTSVQDHTTYSKTGLLLHKSKNGIDYHNKTMSWKIVANQAGYNLDAGTVFTDTFTDKNLTLKEDTLEVKVGNTTLVKGTDYTLTNKNDKTGFEITLKNVTNKLIEITYDTDYDIRHVGENTIQYRNEVQMENSALSNVSSDWDEQNIHSEQKANGKKEGYYNYATKTFHWDVELNFNYNDLKNAVFEDKLPDTQKVQNIVVQKGKLNASGDFEKVGEPSTIENTSGKQNEIKLELGNIDSPYKVTYESVDADSIFPHGNPVSITNTATLTSEAGKNASWSKTVDVSHTDKILNKKGKQAQQGSAVAKWNFEFNYAQSKLDNVVITDTVGKDKDGNPEQMILEDTFKVYKVALSGKTPSNPAEDKKLLAPSEYTLNVDMKNGTFTLDLGNVTGAYYVEYETVFTGPSGSDAKNEVEVSYQGSSQTSGKDSWSIVDFKYGNQASTVKVPFVIVKTNAATGEVMKDVEFTLYSEYTGDKPLISAKTGKDGVLDFGLKLAEGKYTVKETKVPGFENPDVSFTLDRNKKATSGTFAGKQIVEIANKPESSLKCDRFELTVYDIDGKLVNNGKVTLVSKATGLSEDHKIENGKVTFTPDQVKAGQYDVVYDGVTLKTITVEYSDKCNENIQPTPKCENFTIVVEDSEGNIRTNIKELTLKSGTTEVKASPDASGKFIFESNKNNPTNGVKPGEYTVYEGNQFLGTVTLTYTEDCGHEFIVKEVPKCEKFELTVKDVDGNNITDGKTKIVVKDASGKEIINTTTTTGVIELTDLESGIYTVEVDGEEIGNFQNNIECKITVQLIPACPQFTLTVKDENGKVRPNVDNITIKDKTGAIIATNKTTNELGQITIPSENIPSGVYDVYQGDLFIGQITVKYSVDCKAEISAAPACPAFTLTVQTEFGTPNANAKITVKDANGNIVKGVDNSEVLTTSVAGTVVLPNEAIKQGTYYVYEGSRLIGSFTVKDTCSAIVKPSSTGGGGGGWTPDPGPNPDPEKPVDPNKPNPDPEKPVDPNKPNPDPEKPVDPNKPNPDPEKPVDPNKPNPDPENPVDPNKPNPDPEKPVDPNKPNPDPEKPVDPNKPVDPKNPGNPTTDTKNPTNPGKPETSKPSVTDVIDQGKNLPPYNPSTADKDTLDSYKDFLDNYNNLSKEEQEEVAKSLDIDKIKADAEQMEAQLKATGKLPQTDGANQTALTLVGVALVLGALFLLRRRNTEVK</sequence>
<feature type="region of interest" description="Disordered" evidence="6">
    <location>
        <begin position="1526"/>
        <end position="1686"/>
    </location>
</feature>
<evidence type="ECO:0000256" key="4">
    <source>
        <dbReference type="ARBA" id="ARBA00022729"/>
    </source>
</evidence>
<feature type="signal peptide" evidence="8">
    <location>
        <begin position="1"/>
        <end position="29"/>
    </location>
</feature>
<dbReference type="InterPro" id="IPR008456">
    <property type="entry name" value="Collagen-bd_dom"/>
</dbReference>
<evidence type="ECO:0000256" key="3">
    <source>
        <dbReference type="ARBA" id="ARBA00022525"/>
    </source>
</evidence>
<feature type="domain" description="Collagen binding" evidence="10">
    <location>
        <begin position="304"/>
        <end position="435"/>
    </location>
</feature>
<feature type="compositionally biased region" description="Basic and acidic residues" evidence="6">
    <location>
        <begin position="1610"/>
        <end position="1636"/>
    </location>
</feature>
<dbReference type="InterPro" id="IPR008966">
    <property type="entry name" value="Adhesion_dom_sf"/>
</dbReference>
<dbReference type="SUPFAM" id="SSF49401">
    <property type="entry name" value="Bacterial adhesins"/>
    <property type="match status" value="5"/>
</dbReference>
<dbReference type="InterPro" id="IPR019931">
    <property type="entry name" value="LPXTG_anchor"/>
</dbReference>
<feature type="domain" description="Collagen binding" evidence="10">
    <location>
        <begin position="714"/>
        <end position="832"/>
    </location>
</feature>
<evidence type="ECO:0000256" key="1">
    <source>
        <dbReference type="ARBA" id="ARBA00004168"/>
    </source>
</evidence>
<feature type="transmembrane region" description="Helical" evidence="7">
    <location>
        <begin position="1742"/>
        <end position="1759"/>
    </location>
</feature>
<feature type="domain" description="SpaA-like prealbumin fold" evidence="11">
    <location>
        <begin position="1008"/>
        <end position="1082"/>
    </location>
</feature>
<dbReference type="Pfam" id="PF05737">
    <property type="entry name" value="Collagen_bind"/>
    <property type="match status" value="3"/>
</dbReference>
<dbReference type="PANTHER" id="PTHR36721:SF1">
    <property type="entry name" value="OS04G0446401 PROTEIN"/>
    <property type="match status" value="1"/>
</dbReference>
<dbReference type="Gene3D" id="2.60.40.740">
    <property type="match status" value="5"/>
</dbReference>
<proteinExistence type="predicted"/>
<keyword evidence="5" id="KW-0572">Peptidoglycan-anchor</keyword>
<keyword evidence="7" id="KW-1133">Transmembrane helix</keyword>
<keyword evidence="13" id="KW-1185">Reference proteome</keyword>
<keyword evidence="7" id="KW-0812">Transmembrane</keyword>
<evidence type="ECO:0000256" key="6">
    <source>
        <dbReference type="SAM" id="MobiDB-lite"/>
    </source>
</evidence>
<feature type="domain" description="Collagen binding" evidence="10">
    <location>
        <begin position="849"/>
        <end position="986"/>
    </location>
</feature>
<keyword evidence="12" id="KW-0176">Collagen</keyword>
<feature type="compositionally biased region" description="Pro residues" evidence="6">
    <location>
        <begin position="1592"/>
        <end position="1609"/>
    </location>
</feature>
<feature type="domain" description="Gram-positive cocci surface proteins LPxTG" evidence="9">
    <location>
        <begin position="1729"/>
        <end position="1764"/>
    </location>
</feature>
<evidence type="ECO:0000256" key="7">
    <source>
        <dbReference type="SAM" id="Phobius"/>
    </source>
</evidence>